<dbReference type="Gene3D" id="1.20.120.450">
    <property type="entry name" value="dinb family like domain"/>
    <property type="match status" value="1"/>
</dbReference>
<evidence type="ECO:0008006" key="3">
    <source>
        <dbReference type="Google" id="ProtNLM"/>
    </source>
</evidence>
<dbReference type="RefSeq" id="WP_130913022.1">
    <property type="nucleotide sequence ID" value="NZ_LR215974.1"/>
</dbReference>
<dbReference type="EMBL" id="LR215974">
    <property type="protein sequence ID" value="VFB02108.1"/>
    <property type="molecule type" value="Genomic_DNA"/>
</dbReference>
<accession>A0A4U8WHJ3</accession>
<protein>
    <recommendedName>
        <fullName evidence="3">DinB family protein</fullName>
    </recommendedName>
</protein>
<dbReference type="KEGG" id="ctai:NCTC12078_00081"/>
<dbReference type="AlphaFoldDB" id="A0A4U8WHJ3"/>
<gene>
    <name evidence="1" type="ORF">NCTC12078_00081</name>
</gene>
<dbReference type="InterPro" id="IPR034660">
    <property type="entry name" value="DinB/YfiT-like"/>
</dbReference>
<proteinExistence type="predicted"/>
<reference evidence="1 2" key="1">
    <citation type="submission" date="2019-02" db="EMBL/GenBank/DDBJ databases">
        <authorList>
            <consortium name="Pathogen Informatics"/>
        </authorList>
    </citation>
    <scope>NUCLEOTIDE SEQUENCE [LARGE SCALE GENOMIC DNA]</scope>
    <source>
        <strain evidence="1 2">3012STDY6944375</strain>
    </source>
</reference>
<evidence type="ECO:0000313" key="1">
    <source>
        <dbReference type="EMBL" id="VFB02108.1"/>
    </source>
</evidence>
<dbReference type="SUPFAM" id="SSF109854">
    <property type="entry name" value="DinB/YfiT-like putative metalloenzymes"/>
    <property type="match status" value="1"/>
</dbReference>
<dbReference type="Proteomes" id="UP000290013">
    <property type="component" value="Chromosome"/>
</dbReference>
<organism evidence="1 2">
    <name type="scientific">Chryseobacterium taihuense</name>
    <dbReference type="NCBI Taxonomy" id="1141221"/>
    <lineage>
        <taxon>Bacteria</taxon>
        <taxon>Pseudomonadati</taxon>
        <taxon>Bacteroidota</taxon>
        <taxon>Flavobacteriia</taxon>
        <taxon>Flavobacteriales</taxon>
        <taxon>Weeksellaceae</taxon>
        <taxon>Chryseobacterium group</taxon>
        <taxon>Chryseobacterium</taxon>
    </lineage>
</organism>
<sequence>MDTPKSPKLDIIIPAFRGHSQNFLMALDQIAEEDALKRVEGKTNHIIWMAGNFLDMRYAMGNILGLDEGFEFKDYFFQGKALDENLDYPTLKQLRESFHKISPLVYRKLLEVSDEDLDKAFPMGMNIDFFPETVLNFVGMCIGREDYLCGQIGLMRRILGYEGIKYDFDKNMKY</sequence>
<name>A0A4U8WHJ3_9FLAO</name>
<evidence type="ECO:0000313" key="2">
    <source>
        <dbReference type="Proteomes" id="UP000290013"/>
    </source>
</evidence>